<evidence type="ECO:0000259" key="13">
    <source>
        <dbReference type="Pfam" id="PF22997"/>
    </source>
</evidence>
<feature type="compositionally biased region" description="Polar residues" evidence="11">
    <location>
        <begin position="1068"/>
        <end position="1083"/>
    </location>
</feature>
<dbReference type="STRING" id="1095629.A0A0C9XFA4"/>
<feature type="compositionally biased region" description="Low complexity" evidence="11">
    <location>
        <begin position="1107"/>
        <end position="1121"/>
    </location>
</feature>
<keyword evidence="6 12" id="KW-0812">Transmembrane</keyword>
<comment type="subcellular location">
    <subcellularLocation>
        <location evidence="1">Cell membrane</location>
        <topology evidence="1">Multi-pass membrane protein</topology>
    </subcellularLocation>
</comment>
<keyword evidence="9" id="KW-0325">Glycoprotein</keyword>
<reference evidence="15" key="2">
    <citation type="submission" date="2015-01" db="EMBL/GenBank/DDBJ databases">
        <title>Evolutionary Origins and Diversification of the Mycorrhizal Mutualists.</title>
        <authorList>
            <consortium name="DOE Joint Genome Institute"/>
            <consortium name="Mycorrhizal Genomics Consortium"/>
            <person name="Kohler A."/>
            <person name="Kuo A."/>
            <person name="Nagy L.G."/>
            <person name="Floudas D."/>
            <person name="Copeland A."/>
            <person name="Barry K.W."/>
            <person name="Cichocki N."/>
            <person name="Veneault-Fourrey C."/>
            <person name="LaButti K."/>
            <person name="Lindquist E.A."/>
            <person name="Lipzen A."/>
            <person name="Lundell T."/>
            <person name="Morin E."/>
            <person name="Murat C."/>
            <person name="Riley R."/>
            <person name="Ohm R."/>
            <person name="Sun H."/>
            <person name="Tunlid A."/>
            <person name="Henrissat B."/>
            <person name="Grigoriev I.V."/>
            <person name="Hibbett D.S."/>
            <person name="Martin F."/>
        </authorList>
    </citation>
    <scope>NUCLEOTIDE SEQUENCE [LARGE SCALE GENOMIC DNA]</scope>
    <source>
        <strain evidence="15">LaAM-08-1</strain>
    </source>
</reference>
<evidence type="ECO:0000256" key="1">
    <source>
        <dbReference type="ARBA" id="ARBA00004651"/>
    </source>
</evidence>
<feature type="transmembrane region" description="Helical" evidence="12">
    <location>
        <begin position="106"/>
        <end position="126"/>
    </location>
</feature>
<dbReference type="Proteomes" id="UP000054477">
    <property type="component" value="Unassembled WGS sequence"/>
</dbReference>
<evidence type="ECO:0000256" key="2">
    <source>
        <dbReference type="ARBA" id="ARBA00012543"/>
    </source>
</evidence>
<feature type="transmembrane region" description="Helical" evidence="12">
    <location>
        <begin position="845"/>
        <end position="862"/>
    </location>
</feature>
<feature type="compositionally biased region" description="Polar residues" evidence="11">
    <location>
        <begin position="1092"/>
        <end position="1101"/>
    </location>
</feature>
<feature type="region of interest" description="Disordered" evidence="11">
    <location>
        <begin position="1068"/>
        <end position="1136"/>
    </location>
</feature>
<dbReference type="HOGENOM" id="CLU_002572_0_0_1"/>
<feature type="transmembrane region" description="Helical" evidence="12">
    <location>
        <begin position="868"/>
        <end position="894"/>
    </location>
</feature>
<evidence type="ECO:0000313" key="15">
    <source>
        <dbReference type="Proteomes" id="UP000054477"/>
    </source>
</evidence>
<protein>
    <recommendedName>
        <fullName evidence="2">chitin synthase</fullName>
        <ecNumber evidence="2">2.4.1.16</ecNumber>
    </recommendedName>
</protein>
<evidence type="ECO:0000256" key="4">
    <source>
        <dbReference type="ARBA" id="ARBA00022676"/>
    </source>
</evidence>
<dbReference type="Pfam" id="PF03142">
    <property type="entry name" value="Chitin_synth_2"/>
    <property type="match status" value="1"/>
</dbReference>
<accession>A0A0C9XFA4</accession>
<dbReference type="GO" id="GO:0004100">
    <property type="term" value="F:chitin synthase activity"/>
    <property type="evidence" value="ECO:0007669"/>
    <property type="project" value="UniProtKB-EC"/>
</dbReference>
<keyword evidence="3" id="KW-1003">Cell membrane</keyword>
<evidence type="ECO:0000256" key="11">
    <source>
        <dbReference type="SAM" id="MobiDB-lite"/>
    </source>
</evidence>
<gene>
    <name evidence="14" type="ORF">K443DRAFT_676730</name>
</gene>
<evidence type="ECO:0000256" key="9">
    <source>
        <dbReference type="ARBA" id="ARBA00023180"/>
    </source>
</evidence>
<dbReference type="SUPFAM" id="SSF53448">
    <property type="entry name" value="Nucleotide-diphospho-sugar transferases"/>
    <property type="match status" value="1"/>
</dbReference>
<dbReference type="PANTHER" id="PTHR22914:SF41">
    <property type="entry name" value="CHITIN SYNTHASE 7"/>
    <property type="match status" value="1"/>
</dbReference>
<comment type="catalytic activity">
    <reaction evidence="10">
        <text>[(1-&gt;4)-N-acetyl-beta-D-glucosaminyl](n) + UDP-N-acetyl-alpha-D-glucosamine = [(1-&gt;4)-N-acetyl-beta-D-glucosaminyl](n+1) + UDP + H(+)</text>
        <dbReference type="Rhea" id="RHEA:16637"/>
        <dbReference type="Rhea" id="RHEA-COMP:9593"/>
        <dbReference type="Rhea" id="RHEA-COMP:9595"/>
        <dbReference type="ChEBI" id="CHEBI:15378"/>
        <dbReference type="ChEBI" id="CHEBI:17029"/>
        <dbReference type="ChEBI" id="CHEBI:57705"/>
        <dbReference type="ChEBI" id="CHEBI:58223"/>
        <dbReference type="EC" id="2.4.1.16"/>
    </reaction>
</comment>
<feature type="region of interest" description="Disordered" evidence="11">
    <location>
        <begin position="399"/>
        <end position="424"/>
    </location>
</feature>
<dbReference type="CDD" id="cd04190">
    <property type="entry name" value="Chitin_synth_C"/>
    <property type="match status" value="1"/>
</dbReference>
<feature type="compositionally biased region" description="Low complexity" evidence="11">
    <location>
        <begin position="410"/>
        <end position="424"/>
    </location>
</feature>
<dbReference type="Pfam" id="PF22997">
    <property type="entry name" value="CHS4"/>
    <property type="match status" value="1"/>
</dbReference>
<dbReference type="PANTHER" id="PTHR22914">
    <property type="entry name" value="CHITIN SYNTHASE"/>
    <property type="match status" value="1"/>
</dbReference>
<dbReference type="EC" id="2.4.1.16" evidence="2"/>
<dbReference type="GO" id="GO:0006031">
    <property type="term" value="P:chitin biosynthetic process"/>
    <property type="evidence" value="ECO:0007669"/>
    <property type="project" value="TreeGrafter"/>
</dbReference>
<dbReference type="EMBL" id="KN838579">
    <property type="protein sequence ID" value="KIK03556.1"/>
    <property type="molecule type" value="Genomic_DNA"/>
</dbReference>
<dbReference type="GO" id="GO:0005886">
    <property type="term" value="C:plasma membrane"/>
    <property type="evidence" value="ECO:0007669"/>
    <property type="project" value="UniProtKB-SubCell"/>
</dbReference>
<evidence type="ECO:0000256" key="3">
    <source>
        <dbReference type="ARBA" id="ARBA00022475"/>
    </source>
</evidence>
<keyword evidence="8 12" id="KW-0472">Membrane</keyword>
<evidence type="ECO:0000256" key="12">
    <source>
        <dbReference type="SAM" id="Phobius"/>
    </source>
</evidence>
<organism evidence="14 15">
    <name type="scientific">Laccaria amethystina LaAM-08-1</name>
    <dbReference type="NCBI Taxonomy" id="1095629"/>
    <lineage>
        <taxon>Eukaryota</taxon>
        <taxon>Fungi</taxon>
        <taxon>Dikarya</taxon>
        <taxon>Basidiomycota</taxon>
        <taxon>Agaricomycotina</taxon>
        <taxon>Agaricomycetes</taxon>
        <taxon>Agaricomycetidae</taxon>
        <taxon>Agaricales</taxon>
        <taxon>Agaricineae</taxon>
        <taxon>Hydnangiaceae</taxon>
        <taxon>Laccaria</taxon>
    </lineage>
</organism>
<dbReference type="InterPro" id="IPR054295">
    <property type="entry name" value="CHS4-like_dom"/>
</dbReference>
<proteinExistence type="predicted"/>
<evidence type="ECO:0000256" key="7">
    <source>
        <dbReference type="ARBA" id="ARBA00022989"/>
    </source>
</evidence>
<keyword evidence="5 14" id="KW-0808">Transferase</keyword>
<evidence type="ECO:0000256" key="5">
    <source>
        <dbReference type="ARBA" id="ARBA00022679"/>
    </source>
</evidence>
<keyword evidence="4" id="KW-0328">Glycosyltransferase</keyword>
<dbReference type="GO" id="GO:0030428">
    <property type="term" value="C:cell septum"/>
    <property type="evidence" value="ECO:0007669"/>
    <property type="project" value="TreeGrafter"/>
</dbReference>
<feature type="region of interest" description="Disordered" evidence="11">
    <location>
        <begin position="1"/>
        <end position="30"/>
    </location>
</feature>
<evidence type="ECO:0000313" key="14">
    <source>
        <dbReference type="EMBL" id="KIK03556.1"/>
    </source>
</evidence>
<feature type="transmembrane region" description="Helical" evidence="12">
    <location>
        <begin position="815"/>
        <end position="833"/>
    </location>
</feature>
<dbReference type="InterPro" id="IPR029044">
    <property type="entry name" value="Nucleotide-diphossugar_trans"/>
</dbReference>
<name>A0A0C9XFA4_9AGAR</name>
<evidence type="ECO:0000256" key="10">
    <source>
        <dbReference type="ARBA" id="ARBA00048014"/>
    </source>
</evidence>
<keyword evidence="15" id="KW-1185">Reference proteome</keyword>
<evidence type="ECO:0000256" key="8">
    <source>
        <dbReference type="ARBA" id="ARBA00023136"/>
    </source>
</evidence>
<feature type="transmembrane region" description="Helical" evidence="12">
    <location>
        <begin position="332"/>
        <end position="359"/>
    </location>
</feature>
<evidence type="ECO:0000256" key="6">
    <source>
        <dbReference type="ARBA" id="ARBA00022692"/>
    </source>
</evidence>
<dbReference type="InterPro" id="IPR004835">
    <property type="entry name" value="Chitin_synth"/>
</dbReference>
<dbReference type="OrthoDB" id="370884at2759"/>
<sequence length="1136" mass="125146">MALRFQSNYDFTDVPIPTTRQPPPSGPTIRRAKTLTKPERGVAPVPLINPPSLPSSSSPLANATYQGSTPWRIFSRIVSFWAPDFLLSSLGGLKDRAVRQAWREKIALCFIIALLCCGVGFATVGFQKVLCPESAQSDRRFSRIGSLQGTLGVQGHIFNASSAKSPSGTDLLALAKYPDLDITYLFTRDASQFVACNALTFRIARDTPCSTATPCPLPAINASSTYQSLSLTNTGFLAGYSWDLVTSLPNYFVLDGVVLNLAPYMLLHPNPVPSDNVDTAIRTVMRSRTSGKDATRLFYSRTDLKSAVPCIKQRYYAGNIDKVTPGCFVSSLFLYAGLIVILGLVFVRFVMACVFNWFLSEHLAGPPNSQEFNRSAISPAVMPEGANVSVDNRNGTAPWAGGHKKLNKPTKSGRSIASSSSATLTNSESTPIMSLAQIGAELFAVCLVTCYSEGEESLRTTLDSISTTTYSDARKLLFVVADGMITGAGEKRSTPDICVGLLEADPRFGNPIPMSYNAVGSGAKAQNRAMVYAGHYTVAGCRTPTVIIVKCGTEAEAATDKKPGNRGKRDSQLILMNFFSRVTYNDRMTPLDFDLFRKIHILMGVTPDFFEVCLMVDADTKVFPSSLRHLVNCMHHDQMIMGVCGETRIANKRQSWVTAIQVFEYFISHHLAKAFESVFGGVSCLPGCFSMFRLKARKTTGDDWVPLIIKPEIVKEYSQSEVTTLHQKNLLLLGEDRFLTTILLRTFPNRKMMFLPQARCRTIVPDTFSILLSQRRRWINSTIHNLMELVLVRNLCGTFCFSMQFVVFMDLLGTVVLPIAITLTYALIVGIALKPPKSFEEAIPLMLLVAVLGLPAVLILITTRKVVYVFWMLIYLLALPIWNFVLPLYAFWHFDDFSWGQTRKVEGEVKDEGHGDGGGRVTAPAVAMRRWEDWERSRLRKLKREERRRRDFERSHPSGYFSGDRDFLSAPDTRSQYDGSDTFSLNSSDDDHWGTQIGGYNEHNAQFPPPPVGLLLPPGDALETAKTLDGAELEAMLEMGFDSQSTPPVSTYAPRYQLTDGSTTQLMNVSGNGYSPLSRSGSPGLNHPPNALSPTSPTINMSEEGRSWSSANMSASDSGLSERYGPLGPLDPSAKF</sequence>
<feature type="domain" description="Chitin synthase 4-like" evidence="13">
    <location>
        <begin position="239"/>
        <end position="319"/>
    </location>
</feature>
<keyword evidence="7 12" id="KW-1133">Transmembrane helix</keyword>
<dbReference type="AlphaFoldDB" id="A0A0C9XFA4"/>
<feature type="compositionally biased region" description="Polar residues" evidence="11">
    <location>
        <begin position="1"/>
        <end position="10"/>
    </location>
</feature>
<reference evidence="14 15" key="1">
    <citation type="submission" date="2014-04" db="EMBL/GenBank/DDBJ databases">
        <authorList>
            <consortium name="DOE Joint Genome Institute"/>
            <person name="Kuo A."/>
            <person name="Kohler A."/>
            <person name="Nagy L.G."/>
            <person name="Floudas D."/>
            <person name="Copeland A."/>
            <person name="Barry K.W."/>
            <person name="Cichocki N."/>
            <person name="Veneault-Fourrey C."/>
            <person name="LaButti K."/>
            <person name="Lindquist E.A."/>
            <person name="Lipzen A."/>
            <person name="Lundell T."/>
            <person name="Morin E."/>
            <person name="Murat C."/>
            <person name="Sun H."/>
            <person name="Tunlid A."/>
            <person name="Henrissat B."/>
            <person name="Grigoriev I.V."/>
            <person name="Hibbett D.S."/>
            <person name="Martin F."/>
            <person name="Nordberg H.P."/>
            <person name="Cantor M.N."/>
            <person name="Hua S.X."/>
        </authorList>
    </citation>
    <scope>NUCLEOTIDE SEQUENCE [LARGE SCALE GENOMIC DNA]</scope>
    <source>
        <strain evidence="14 15">LaAM-08-1</strain>
    </source>
</reference>